<comment type="caution">
    <text evidence="7">The sequence shown here is derived from an EMBL/GenBank/DDBJ whole genome shotgun (WGS) entry which is preliminary data.</text>
</comment>
<dbReference type="PANTHER" id="PTHR37831">
    <property type="entry name" value="D-RIBOSE PYRANASE"/>
    <property type="match status" value="1"/>
</dbReference>
<dbReference type="SUPFAM" id="SSF102546">
    <property type="entry name" value="RbsD-like"/>
    <property type="match status" value="1"/>
</dbReference>
<accession>A0A9D1CLQ3</accession>
<reference evidence="7" key="1">
    <citation type="submission" date="2020-10" db="EMBL/GenBank/DDBJ databases">
        <authorList>
            <person name="Gilroy R."/>
        </authorList>
    </citation>
    <scope>NUCLEOTIDE SEQUENCE</scope>
    <source>
        <strain evidence="7">13361</strain>
    </source>
</reference>
<keyword evidence="3 6" id="KW-0963">Cytoplasm</keyword>
<organism evidence="7 8">
    <name type="scientific">Candidatus Faecousia excrementigallinarum</name>
    <dbReference type="NCBI Taxonomy" id="2840806"/>
    <lineage>
        <taxon>Bacteria</taxon>
        <taxon>Bacillati</taxon>
        <taxon>Bacillota</taxon>
        <taxon>Clostridia</taxon>
        <taxon>Eubacteriales</taxon>
        <taxon>Oscillospiraceae</taxon>
        <taxon>Faecousia</taxon>
    </lineage>
</organism>
<evidence type="ECO:0000256" key="3">
    <source>
        <dbReference type="ARBA" id="ARBA00022490"/>
    </source>
</evidence>
<dbReference type="PANTHER" id="PTHR37831:SF1">
    <property type="entry name" value="D-RIBOSE PYRANASE"/>
    <property type="match status" value="1"/>
</dbReference>
<dbReference type="EMBL" id="DVFK01000080">
    <property type="protein sequence ID" value="HIQ67986.1"/>
    <property type="molecule type" value="Genomic_DNA"/>
</dbReference>
<evidence type="ECO:0000313" key="7">
    <source>
        <dbReference type="EMBL" id="HIQ67986.1"/>
    </source>
</evidence>
<dbReference type="GO" id="GO:0048029">
    <property type="term" value="F:monosaccharide binding"/>
    <property type="evidence" value="ECO:0007669"/>
    <property type="project" value="InterPro"/>
</dbReference>
<dbReference type="InterPro" id="IPR023064">
    <property type="entry name" value="D-ribose_pyranase"/>
</dbReference>
<comment type="pathway">
    <text evidence="6">Carbohydrate metabolism; D-ribose degradation; D-ribose 5-phosphate from beta-D-ribopyranose: step 1/2.</text>
</comment>
<dbReference type="Pfam" id="PF05025">
    <property type="entry name" value="RbsD_FucU"/>
    <property type="match status" value="1"/>
</dbReference>
<sequence length="131" mass="14044">MKNANILNPELISAIAAIGHTELFAIADAGLPIPKGVQVVDLSLVAGVPSFLQTLQAVCSELVVEGATVALEMEEVSPTHYEKTRALLQGMPMEKVSHEEFKALLPKVRTVVRTGETSSYCNVILRAGVNF</sequence>
<feature type="binding site" evidence="6">
    <location>
        <position position="28"/>
    </location>
    <ligand>
        <name>substrate</name>
    </ligand>
</feature>
<keyword evidence="5 6" id="KW-0119">Carbohydrate metabolism</keyword>
<evidence type="ECO:0000256" key="4">
    <source>
        <dbReference type="ARBA" id="ARBA00023235"/>
    </source>
</evidence>
<dbReference type="InterPro" id="IPR007721">
    <property type="entry name" value="RbsD_FucU"/>
</dbReference>
<comment type="subcellular location">
    <subcellularLocation>
        <location evidence="6">Cytoplasm</location>
    </subcellularLocation>
</comment>
<evidence type="ECO:0000256" key="1">
    <source>
        <dbReference type="ARBA" id="ARBA00000223"/>
    </source>
</evidence>
<protein>
    <recommendedName>
        <fullName evidence="2 6">D-ribose pyranase</fullName>
        <ecNumber evidence="2 6">5.4.99.62</ecNumber>
    </recommendedName>
</protein>
<comment type="subunit">
    <text evidence="6">Homodecamer.</text>
</comment>
<evidence type="ECO:0000256" key="5">
    <source>
        <dbReference type="ARBA" id="ARBA00023277"/>
    </source>
</evidence>
<dbReference type="Gene3D" id="3.40.1650.10">
    <property type="entry name" value="RbsD-like domain"/>
    <property type="match status" value="1"/>
</dbReference>
<keyword evidence="4 6" id="KW-0413">Isomerase</keyword>
<evidence type="ECO:0000256" key="2">
    <source>
        <dbReference type="ARBA" id="ARBA00012862"/>
    </source>
</evidence>
<dbReference type="NCBIfam" id="NF008761">
    <property type="entry name" value="PRK11797.1"/>
    <property type="match status" value="1"/>
</dbReference>
<dbReference type="GO" id="GO:0016872">
    <property type="term" value="F:intramolecular lyase activity"/>
    <property type="evidence" value="ECO:0007669"/>
    <property type="project" value="UniProtKB-UniRule"/>
</dbReference>
<comment type="function">
    <text evidence="6">Catalyzes the interconversion of beta-pyran and beta-furan forms of D-ribose.</text>
</comment>
<evidence type="ECO:0000256" key="6">
    <source>
        <dbReference type="HAMAP-Rule" id="MF_01661"/>
    </source>
</evidence>
<dbReference type="GO" id="GO:0062193">
    <property type="term" value="F:D-ribose pyranase activity"/>
    <property type="evidence" value="ECO:0007669"/>
    <property type="project" value="UniProtKB-EC"/>
</dbReference>
<name>A0A9D1CLQ3_9FIRM</name>
<comment type="similarity">
    <text evidence="6">Belongs to the RbsD / FucU family. RbsD subfamily.</text>
</comment>
<dbReference type="InterPro" id="IPR023750">
    <property type="entry name" value="RbsD-like_sf"/>
</dbReference>
<dbReference type="EC" id="5.4.99.62" evidence="2 6"/>
<feature type="binding site" evidence="6">
    <location>
        <begin position="120"/>
        <end position="122"/>
    </location>
    <ligand>
        <name>substrate</name>
    </ligand>
</feature>
<evidence type="ECO:0000313" key="8">
    <source>
        <dbReference type="Proteomes" id="UP000886796"/>
    </source>
</evidence>
<proteinExistence type="inferred from homology"/>
<dbReference type="GO" id="GO:0019303">
    <property type="term" value="P:D-ribose catabolic process"/>
    <property type="evidence" value="ECO:0007669"/>
    <property type="project" value="UniProtKB-UniRule"/>
</dbReference>
<comment type="catalytic activity">
    <reaction evidence="1 6">
        <text>beta-D-ribopyranose = beta-D-ribofuranose</text>
        <dbReference type="Rhea" id="RHEA:25432"/>
        <dbReference type="ChEBI" id="CHEBI:27476"/>
        <dbReference type="ChEBI" id="CHEBI:47002"/>
        <dbReference type="EC" id="5.4.99.62"/>
    </reaction>
</comment>
<dbReference type="HAMAP" id="MF_01661">
    <property type="entry name" value="D_rib_pyranase"/>
    <property type="match status" value="1"/>
</dbReference>
<feature type="active site" description="Proton donor" evidence="6">
    <location>
        <position position="20"/>
    </location>
</feature>
<dbReference type="AlphaFoldDB" id="A0A9D1CLQ3"/>
<dbReference type="Proteomes" id="UP000886796">
    <property type="component" value="Unassembled WGS sequence"/>
</dbReference>
<feature type="binding site" evidence="6">
    <location>
        <position position="98"/>
    </location>
    <ligand>
        <name>substrate</name>
    </ligand>
</feature>
<dbReference type="GO" id="GO:0005829">
    <property type="term" value="C:cytosol"/>
    <property type="evidence" value="ECO:0007669"/>
    <property type="project" value="TreeGrafter"/>
</dbReference>
<reference evidence="7" key="2">
    <citation type="journal article" date="2021" name="PeerJ">
        <title>Extensive microbial diversity within the chicken gut microbiome revealed by metagenomics and culture.</title>
        <authorList>
            <person name="Gilroy R."/>
            <person name="Ravi A."/>
            <person name="Getino M."/>
            <person name="Pursley I."/>
            <person name="Horton D.L."/>
            <person name="Alikhan N.F."/>
            <person name="Baker D."/>
            <person name="Gharbi K."/>
            <person name="Hall N."/>
            <person name="Watson M."/>
            <person name="Adriaenssens E.M."/>
            <person name="Foster-Nyarko E."/>
            <person name="Jarju S."/>
            <person name="Secka A."/>
            <person name="Antonio M."/>
            <person name="Oren A."/>
            <person name="Chaudhuri R.R."/>
            <person name="La Ragione R."/>
            <person name="Hildebrand F."/>
            <person name="Pallen M.J."/>
        </authorList>
    </citation>
    <scope>NUCLEOTIDE SEQUENCE</scope>
    <source>
        <strain evidence="7">13361</strain>
    </source>
</reference>
<gene>
    <name evidence="6 7" type="primary">rbsD</name>
    <name evidence="7" type="ORF">IAB74_05725</name>
</gene>